<dbReference type="InterPro" id="IPR009057">
    <property type="entry name" value="Homeodomain-like_sf"/>
</dbReference>
<accession>A0A0V8EB34</accession>
<dbReference type="Proteomes" id="UP000053719">
    <property type="component" value="Unassembled WGS sequence"/>
</dbReference>
<evidence type="ECO:0000313" key="2">
    <source>
        <dbReference type="Proteomes" id="UP000053719"/>
    </source>
</evidence>
<gene>
    <name evidence="1" type="ORF">M20_0440</name>
</gene>
<name>A0A0V8EB34_LACLL</name>
<sequence>MLRFTTQILGEGRPQKFTEEQIQFAYELKQQGMTYKMIERKTGISIATQKRRFMKVIKNKSIDKEY</sequence>
<dbReference type="SUPFAM" id="SSF46689">
    <property type="entry name" value="Homeodomain-like"/>
    <property type="match status" value="1"/>
</dbReference>
<proteinExistence type="predicted"/>
<dbReference type="PATRIC" id="fig|1360.114.peg.2577"/>
<dbReference type="Gene3D" id="1.10.10.60">
    <property type="entry name" value="Homeodomain-like"/>
    <property type="match status" value="1"/>
</dbReference>
<reference evidence="2" key="1">
    <citation type="submission" date="2015-10" db="EMBL/GenBank/DDBJ databases">
        <title>Draft Genome Sequences of 11 Lactococcus lactis subspecies cremoris strains.</title>
        <authorList>
            <person name="Wels M."/>
            <person name="Backus L."/>
            <person name="Boekhorst J."/>
            <person name="Dijkstra A."/>
            <person name="Beerthuizen M."/>
            <person name="Kelly W."/>
            <person name="Siezen R."/>
            <person name="Bachmann H."/>
            <person name="Van Hijum S."/>
        </authorList>
    </citation>
    <scope>NUCLEOTIDE SEQUENCE [LARGE SCALE GENOMIC DNA]</scope>
    <source>
        <strain evidence="2">M20</strain>
    </source>
</reference>
<dbReference type="EMBL" id="LKLU01000023">
    <property type="protein sequence ID" value="KSU22682.1"/>
    <property type="molecule type" value="Genomic_DNA"/>
</dbReference>
<dbReference type="AlphaFoldDB" id="A0A0V8EB34"/>
<comment type="caution">
    <text evidence="1">The sequence shown here is derived from an EMBL/GenBank/DDBJ whole genome shotgun (WGS) entry which is preliminary data.</text>
</comment>
<organism evidence="1 2">
    <name type="scientific">Lactococcus lactis subsp. lactis</name>
    <name type="common">Streptococcus lactis</name>
    <dbReference type="NCBI Taxonomy" id="1360"/>
    <lineage>
        <taxon>Bacteria</taxon>
        <taxon>Bacillati</taxon>
        <taxon>Bacillota</taxon>
        <taxon>Bacilli</taxon>
        <taxon>Lactobacillales</taxon>
        <taxon>Streptococcaceae</taxon>
        <taxon>Lactococcus</taxon>
    </lineage>
</organism>
<protein>
    <submittedName>
        <fullName evidence="1">Site-specific recombinase DNA invertase Pin related protein</fullName>
    </submittedName>
</protein>
<evidence type="ECO:0000313" key="1">
    <source>
        <dbReference type="EMBL" id="KSU22682.1"/>
    </source>
</evidence>